<keyword evidence="3" id="KW-1185">Reference proteome</keyword>
<reference evidence="3" key="1">
    <citation type="journal article" date="2019" name="Microbiol. Resour. Announc.">
        <title>Complete Genome Sequence of Halomonas olivaria, a Moderately Halophilic Bacterium Isolated from Olive Processing Effluents, Obtained by Nanopore Sequencing.</title>
        <authorList>
            <person name="Nagata S."/>
            <person name="Ii K.M."/>
            <person name="Tsukimi T."/>
            <person name="Miura M.C."/>
            <person name="Galipon J."/>
            <person name="Arakawa K."/>
        </authorList>
    </citation>
    <scope>NUCLEOTIDE SEQUENCE [LARGE SCALE GENOMIC DNA]</scope>
    <source>
        <strain evidence="3">TYRC17</strain>
    </source>
</reference>
<proteinExistence type="predicted"/>
<sequence length="64" mass="7395">MEYLWCLYVCHARRQCFQLRPYAFLALLSPLFAILYGFTGFRIAYEDESLEAHVVSGLADARST</sequence>
<feature type="transmembrane region" description="Helical" evidence="1">
    <location>
        <begin position="22"/>
        <end position="45"/>
    </location>
</feature>
<evidence type="ECO:0000313" key="3">
    <source>
        <dbReference type="Proteomes" id="UP000289555"/>
    </source>
</evidence>
<dbReference type="EMBL" id="AP019416">
    <property type="protein sequence ID" value="BBI53879.1"/>
    <property type="molecule type" value="Genomic_DNA"/>
</dbReference>
<protein>
    <submittedName>
        <fullName evidence="2">Uncharacterized protein</fullName>
    </submittedName>
</protein>
<gene>
    <name evidence="2" type="ORF">HORIV_63000</name>
</gene>
<evidence type="ECO:0000313" key="2">
    <source>
        <dbReference type="EMBL" id="BBI53879.1"/>
    </source>
</evidence>
<keyword evidence="1" id="KW-0472">Membrane</keyword>
<name>A0ABM7GQ93_9GAMM</name>
<dbReference type="Proteomes" id="UP000289555">
    <property type="component" value="Chromosome"/>
</dbReference>
<keyword evidence="1" id="KW-1133">Transmembrane helix</keyword>
<organism evidence="2 3">
    <name type="scientific">Vreelandella olivaria</name>
    <dbReference type="NCBI Taxonomy" id="390919"/>
    <lineage>
        <taxon>Bacteria</taxon>
        <taxon>Pseudomonadati</taxon>
        <taxon>Pseudomonadota</taxon>
        <taxon>Gammaproteobacteria</taxon>
        <taxon>Oceanospirillales</taxon>
        <taxon>Halomonadaceae</taxon>
        <taxon>Vreelandella</taxon>
    </lineage>
</organism>
<accession>A0ABM7GQ93</accession>
<keyword evidence="1" id="KW-0812">Transmembrane</keyword>
<evidence type="ECO:0000256" key="1">
    <source>
        <dbReference type="SAM" id="Phobius"/>
    </source>
</evidence>